<dbReference type="PANTHER" id="PTHR38340:SF1">
    <property type="entry name" value="S-LAYER PROTEIN"/>
    <property type="match status" value="1"/>
</dbReference>
<dbReference type="InterPro" id="IPR036844">
    <property type="entry name" value="Hint_dom_sf"/>
</dbReference>
<dbReference type="InterPro" id="IPR028992">
    <property type="entry name" value="Hedgehog/Intein_dom"/>
</dbReference>
<evidence type="ECO:0000256" key="3">
    <source>
        <dbReference type="SAM" id="MobiDB-lite"/>
    </source>
</evidence>
<feature type="compositionally biased region" description="Acidic residues" evidence="3">
    <location>
        <begin position="55"/>
        <end position="66"/>
    </location>
</feature>
<feature type="region of interest" description="Disordered" evidence="3">
    <location>
        <begin position="1"/>
        <end position="176"/>
    </location>
</feature>
<evidence type="ECO:0000256" key="2">
    <source>
        <dbReference type="ARBA" id="ARBA00022525"/>
    </source>
</evidence>
<dbReference type="PROSITE" id="PS00330">
    <property type="entry name" value="HEMOLYSIN_CALCIUM"/>
    <property type="match status" value="4"/>
</dbReference>
<dbReference type="InterPro" id="IPR018511">
    <property type="entry name" value="Hemolysin-typ_Ca-bd_CS"/>
</dbReference>
<dbReference type="EMBL" id="BPFH01000001">
    <property type="protein sequence ID" value="GIT93422.1"/>
    <property type="molecule type" value="Genomic_DNA"/>
</dbReference>
<dbReference type="PANTHER" id="PTHR38340">
    <property type="entry name" value="S-LAYER PROTEIN"/>
    <property type="match status" value="1"/>
</dbReference>
<name>A0ABQ4NG84_9RHOB</name>
<gene>
    <name evidence="5" type="ORF">JANAI62_00450</name>
</gene>
<feature type="compositionally biased region" description="Gly residues" evidence="3">
    <location>
        <begin position="1"/>
        <end position="11"/>
    </location>
</feature>
<dbReference type="InterPro" id="IPR001343">
    <property type="entry name" value="Hemolysn_Ca-bd"/>
</dbReference>
<accession>A0ABQ4NG84</accession>
<sequence length="531" mass="55385">MAGITRNGGNGPDSLVGTQDDDTLRGNGGDDTLRGLDGADSLDGGNGNDSIAGGDGDDTLDGGDNDDTLKGDGGADSITGVNGADSISGGAGDDTLKGGSQDDTIGGGADDDSIEGGSGDDLIGGGAGNDSLTGDDGEDTIYGEGGDDFIDESFDGSRNRLDGGDGQDAILGGSLEDTICGGDGDDFIDAGTGGDHVDGGAGDDTIIAGGGSDYVDGGTGDDNITFGGYDGGNDTIAFDVGGGTDTVLGWNPQEDLIHIGDLTQDDITLTQVSPKIWQISVDGGDPDDVLTLDYDFFWNQNLTEDDLRARILTSADEPRPEKPDVADPPCFTPGVRILTTDGLVRVEHLIPGQMVVTRDHGPLPLQRLLETTIDPTVMSDMPNLRPVVFPAGSIAPGIPPRRMRVSPQHGILLSLPSGPAVIRARHIVEHANIGHRQRAPSQPVRYLHLLLERHALVQADGIWSESFYPGPQTLFGRRILSEVTDQKRDPLPWPYLKRRDVRALTSSDLRRALGDGLTSENDDATASLQRI</sequence>
<dbReference type="SUPFAM" id="SSF51120">
    <property type="entry name" value="beta-Roll"/>
    <property type="match status" value="2"/>
</dbReference>
<dbReference type="Pfam" id="PF00353">
    <property type="entry name" value="HemolysinCabind"/>
    <property type="match status" value="6"/>
</dbReference>
<dbReference type="SUPFAM" id="SSF51294">
    <property type="entry name" value="Hedgehog/intein (Hint) domain"/>
    <property type="match status" value="1"/>
</dbReference>
<evidence type="ECO:0000313" key="5">
    <source>
        <dbReference type="EMBL" id="GIT93422.1"/>
    </source>
</evidence>
<comment type="subcellular location">
    <subcellularLocation>
        <location evidence="1">Secreted</location>
    </subcellularLocation>
</comment>
<evidence type="ECO:0000256" key="1">
    <source>
        <dbReference type="ARBA" id="ARBA00004613"/>
    </source>
</evidence>
<dbReference type="Gene3D" id="2.150.10.10">
    <property type="entry name" value="Serralysin-like metalloprotease, C-terminal"/>
    <property type="match status" value="3"/>
</dbReference>
<organism evidence="5 6">
    <name type="scientific">Jannaschia pagri</name>
    <dbReference type="NCBI Taxonomy" id="2829797"/>
    <lineage>
        <taxon>Bacteria</taxon>
        <taxon>Pseudomonadati</taxon>
        <taxon>Pseudomonadota</taxon>
        <taxon>Alphaproteobacteria</taxon>
        <taxon>Rhodobacterales</taxon>
        <taxon>Roseobacteraceae</taxon>
        <taxon>Jannaschia</taxon>
    </lineage>
</organism>
<dbReference type="PRINTS" id="PR00313">
    <property type="entry name" value="CABNDNGRPT"/>
</dbReference>
<feature type="domain" description="Hedgehog/Intein (Hint)" evidence="4">
    <location>
        <begin position="329"/>
        <end position="470"/>
    </location>
</feature>
<dbReference type="InterPro" id="IPR011049">
    <property type="entry name" value="Serralysin-like_metalloprot_C"/>
</dbReference>
<protein>
    <recommendedName>
        <fullName evidence="4">Hedgehog/Intein (Hint) domain-containing protein</fullName>
    </recommendedName>
</protein>
<feature type="compositionally biased region" description="Gly residues" evidence="3">
    <location>
        <begin position="116"/>
        <end position="128"/>
    </location>
</feature>
<reference evidence="5 6" key="1">
    <citation type="submission" date="2021-05" db="EMBL/GenBank/DDBJ databases">
        <title>Bacteria Genome sequencing.</title>
        <authorList>
            <person name="Takabe Y."/>
            <person name="Nakajima Y."/>
            <person name="Suzuki S."/>
            <person name="Shiozaki T."/>
        </authorList>
    </citation>
    <scope>NUCLEOTIDE SEQUENCE [LARGE SCALE GENOMIC DNA]</scope>
    <source>
        <strain evidence="5 6">AI_62</strain>
    </source>
</reference>
<evidence type="ECO:0000259" key="4">
    <source>
        <dbReference type="Pfam" id="PF13403"/>
    </source>
</evidence>
<dbReference type="RefSeq" id="WP_220746966.1">
    <property type="nucleotide sequence ID" value="NZ_BPFH01000001.1"/>
</dbReference>
<keyword evidence="2" id="KW-0964">Secreted</keyword>
<feature type="compositionally biased region" description="Acidic residues" evidence="3">
    <location>
        <begin position="133"/>
        <end position="154"/>
    </location>
</feature>
<dbReference type="InterPro" id="IPR050557">
    <property type="entry name" value="RTX_toxin/Mannuronan_C5-epim"/>
</dbReference>
<evidence type="ECO:0000313" key="6">
    <source>
        <dbReference type="Proteomes" id="UP000786693"/>
    </source>
</evidence>
<dbReference type="Proteomes" id="UP000786693">
    <property type="component" value="Unassembled WGS sequence"/>
</dbReference>
<comment type="caution">
    <text evidence="5">The sequence shown here is derived from an EMBL/GenBank/DDBJ whole genome shotgun (WGS) entry which is preliminary data.</text>
</comment>
<proteinExistence type="predicted"/>
<dbReference type="Pfam" id="PF13403">
    <property type="entry name" value="Hint_2"/>
    <property type="match status" value="1"/>
</dbReference>
<keyword evidence="6" id="KW-1185">Reference proteome</keyword>